<dbReference type="AlphaFoldDB" id="A0A5B7GEV6"/>
<dbReference type="Proteomes" id="UP000324222">
    <property type="component" value="Unassembled WGS sequence"/>
</dbReference>
<gene>
    <name evidence="2" type="ORF">E2C01_049830</name>
</gene>
<evidence type="ECO:0000313" key="3">
    <source>
        <dbReference type="Proteomes" id="UP000324222"/>
    </source>
</evidence>
<comment type="caution">
    <text evidence="2">The sequence shown here is derived from an EMBL/GenBank/DDBJ whole genome shotgun (WGS) entry which is preliminary data.</text>
</comment>
<protein>
    <submittedName>
        <fullName evidence="2">Uncharacterized protein</fullName>
    </submittedName>
</protein>
<accession>A0A5B7GEV6</accession>
<evidence type="ECO:0000313" key="2">
    <source>
        <dbReference type="EMBL" id="MPC55885.1"/>
    </source>
</evidence>
<feature type="region of interest" description="Disordered" evidence="1">
    <location>
        <begin position="1"/>
        <end position="24"/>
    </location>
</feature>
<keyword evidence="3" id="KW-1185">Reference proteome</keyword>
<evidence type="ECO:0000256" key="1">
    <source>
        <dbReference type="SAM" id="MobiDB-lite"/>
    </source>
</evidence>
<name>A0A5B7GEV6_PORTR</name>
<sequence>MERACVLTGNISGARSPDEPSLMISKAPSSSLQTSVSGLAMLQSSLPTASSFPPASEEKPPLMRTCAVETRSSGMERVHPLVLPELQPLDVTPEDFARLQEVSVSWKS</sequence>
<dbReference type="EMBL" id="VSRR010013519">
    <property type="protein sequence ID" value="MPC55885.1"/>
    <property type="molecule type" value="Genomic_DNA"/>
</dbReference>
<proteinExistence type="predicted"/>
<reference evidence="2 3" key="1">
    <citation type="submission" date="2019-05" db="EMBL/GenBank/DDBJ databases">
        <title>Another draft genome of Portunus trituberculatus and its Hox gene families provides insights of decapod evolution.</title>
        <authorList>
            <person name="Jeong J.-H."/>
            <person name="Song I."/>
            <person name="Kim S."/>
            <person name="Choi T."/>
            <person name="Kim D."/>
            <person name="Ryu S."/>
            <person name="Kim W."/>
        </authorList>
    </citation>
    <scope>NUCLEOTIDE SEQUENCE [LARGE SCALE GENOMIC DNA]</scope>
    <source>
        <tissue evidence="2">Muscle</tissue>
    </source>
</reference>
<organism evidence="2 3">
    <name type="scientific">Portunus trituberculatus</name>
    <name type="common">Swimming crab</name>
    <name type="synonym">Neptunus trituberculatus</name>
    <dbReference type="NCBI Taxonomy" id="210409"/>
    <lineage>
        <taxon>Eukaryota</taxon>
        <taxon>Metazoa</taxon>
        <taxon>Ecdysozoa</taxon>
        <taxon>Arthropoda</taxon>
        <taxon>Crustacea</taxon>
        <taxon>Multicrustacea</taxon>
        <taxon>Malacostraca</taxon>
        <taxon>Eumalacostraca</taxon>
        <taxon>Eucarida</taxon>
        <taxon>Decapoda</taxon>
        <taxon>Pleocyemata</taxon>
        <taxon>Brachyura</taxon>
        <taxon>Eubrachyura</taxon>
        <taxon>Portunoidea</taxon>
        <taxon>Portunidae</taxon>
        <taxon>Portuninae</taxon>
        <taxon>Portunus</taxon>
    </lineage>
</organism>